<dbReference type="Pfam" id="PF26080">
    <property type="entry name" value="CUB_animal"/>
    <property type="match status" value="1"/>
</dbReference>
<reference evidence="3" key="1">
    <citation type="submission" date="2021-11" db="EMBL/GenBank/DDBJ databases">
        <authorList>
            <person name="Schell T."/>
        </authorList>
    </citation>
    <scope>NUCLEOTIDE SEQUENCE</scope>
    <source>
        <strain evidence="3">M5</strain>
    </source>
</reference>
<sequence>MSKIYLLLSVVLMLQASRACDGQNEEEQLVAARQQSDEYFANAYGFTSNNPWGSAYYQPSARVPGYASSYEGRTPFNRPPSNNPFKKYFANNNADEENNQVEGRFALGGLGATTQLCLTPCSGLTNANAAFLLTGAAGGASTTGAITDTCNYDYLAIPGAQNQASPFAVADRYCGGTLPSVCTNIRPFRMTFGTDGQETIITVAANAETAAKPVAAVADTLNTGFCVDYQER</sequence>
<dbReference type="AlphaFoldDB" id="A0A8J2RUA6"/>
<feature type="signal peptide" evidence="1">
    <location>
        <begin position="1"/>
        <end position="19"/>
    </location>
</feature>
<dbReference type="PANTHER" id="PTHR33236">
    <property type="entry name" value="INTRAFLAGELLAR TRANSPORT PROTEIN 122 FAMILY PROTEIN-RELATED"/>
    <property type="match status" value="1"/>
</dbReference>
<feature type="chain" id="PRO_5035191253" description="CUB domain-containing protein" evidence="1">
    <location>
        <begin position="20"/>
        <end position="232"/>
    </location>
</feature>
<comment type="caution">
    <text evidence="3">The sequence shown here is derived from an EMBL/GenBank/DDBJ whole genome shotgun (WGS) entry which is preliminary data.</text>
</comment>
<evidence type="ECO:0000313" key="3">
    <source>
        <dbReference type="EMBL" id="CAH0107325.1"/>
    </source>
</evidence>
<proteinExistence type="predicted"/>
<protein>
    <recommendedName>
        <fullName evidence="2">CUB domain-containing protein</fullName>
    </recommendedName>
</protein>
<evidence type="ECO:0000259" key="2">
    <source>
        <dbReference type="Pfam" id="PF26080"/>
    </source>
</evidence>
<gene>
    <name evidence="3" type="ORF">DGAL_LOCUS10617</name>
</gene>
<keyword evidence="1" id="KW-0732">Signal</keyword>
<dbReference type="Proteomes" id="UP000789390">
    <property type="component" value="Unassembled WGS sequence"/>
</dbReference>
<evidence type="ECO:0000256" key="1">
    <source>
        <dbReference type="SAM" id="SignalP"/>
    </source>
</evidence>
<dbReference type="EMBL" id="CAKKLH010000268">
    <property type="protein sequence ID" value="CAH0107325.1"/>
    <property type="molecule type" value="Genomic_DNA"/>
</dbReference>
<name>A0A8J2RUA6_9CRUS</name>
<evidence type="ECO:0000313" key="4">
    <source>
        <dbReference type="Proteomes" id="UP000789390"/>
    </source>
</evidence>
<accession>A0A8J2RUA6</accession>
<dbReference type="InterPro" id="IPR058698">
    <property type="entry name" value="CUB_metazoa"/>
</dbReference>
<keyword evidence="4" id="KW-1185">Reference proteome</keyword>
<feature type="domain" description="CUB" evidence="2">
    <location>
        <begin position="113"/>
        <end position="231"/>
    </location>
</feature>
<dbReference type="PANTHER" id="PTHR33236:SF5">
    <property type="entry name" value="CUB DOMAIN-CONTAINING PROTEIN"/>
    <property type="match status" value="1"/>
</dbReference>
<organism evidence="3 4">
    <name type="scientific">Daphnia galeata</name>
    <dbReference type="NCBI Taxonomy" id="27404"/>
    <lineage>
        <taxon>Eukaryota</taxon>
        <taxon>Metazoa</taxon>
        <taxon>Ecdysozoa</taxon>
        <taxon>Arthropoda</taxon>
        <taxon>Crustacea</taxon>
        <taxon>Branchiopoda</taxon>
        <taxon>Diplostraca</taxon>
        <taxon>Cladocera</taxon>
        <taxon>Anomopoda</taxon>
        <taxon>Daphniidae</taxon>
        <taxon>Daphnia</taxon>
    </lineage>
</organism>